<dbReference type="Proteomes" id="UP000299102">
    <property type="component" value="Unassembled WGS sequence"/>
</dbReference>
<keyword evidence="2" id="KW-1185">Reference proteome</keyword>
<dbReference type="EMBL" id="BGZK01000209">
    <property type="protein sequence ID" value="GBP28635.1"/>
    <property type="molecule type" value="Genomic_DNA"/>
</dbReference>
<dbReference type="AlphaFoldDB" id="A0A4C1UQC3"/>
<protein>
    <submittedName>
        <fullName evidence="1">Uncharacterized protein</fullName>
    </submittedName>
</protein>
<reference evidence="1 2" key="1">
    <citation type="journal article" date="2019" name="Commun. Biol.">
        <title>The bagworm genome reveals a unique fibroin gene that provides high tensile strength.</title>
        <authorList>
            <person name="Kono N."/>
            <person name="Nakamura H."/>
            <person name="Ohtoshi R."/>
            <person name="Tomita M."/>
            <person name="Numata K."/>
            <person name="Arakawa K."/>
        </authorList>
    </citation>
    <scope>NUCLEOTIDE SEQUENCE [LARGE SCALE GENOMIC DNA]</scope>
</reference>
<evidence type="ECO:0000313" key="2">
    <source>
        <dbReference type="Proteomes" id="UP000299102"/>
    </source>
</evidence>
<accession>A0A4C1UQC3</accession>
<evidence type="ECO:0000313" key="1">
    <source>
        <dbReference type="EMBL" id="GBP28635.1"/>
    </source>
</evidence>
<proteinExistence type="predicted"/>
<sequence>MWVARDVTAGHGVLYGVSTTHSRHFLSSVKIPQAPVRHCDITTEKLLRRDERKIVIRLPALEISSPGTTSASPPRLHKTH</sequence>
<organism evidence="1 2">
    <name type="scientific">Eumeta variegata</name>
    <name type="common">Bagworm moth</name>
    <name type="synonym">Eumeta japonica</name>
    <dbReference type="NCBI Taxonomy" id="151549"/>
    <lineage>
        <taxon>Eukaryota</taxon>
        <taxon>Metazoa</taxon>
        <taxon>Ecdysozoa</taxon>
        <taxon>Arthropoda</taxon>
        <taxon>Hexapoda</taxon>
        <taxon>Insecta</taxon>
        <taxon>Pterygota</taxon>
        <taxon>Neoptera</taxon>
        <taxon>Endopterygota</taxon>
        <taxon>Lepidoptera</taxon>
        <taxon>Glossata</taxon>
        <taxon>Ditrysia</taxon>
        <taxon>Tineoidea</taxon>
        <taxon>Psychidae</taxon>
        <taxon>Oiketicinae</taxon>
        <taxon>Eumeta</taxon>
    </lineage>
</organism>
<comment type="caution">
    <text evidence="1">The sequence shown here is derived from an EMBL/GenBank/DDBJ whole genome shotgun (WGS) entry which is preliminary data.</text>
</comment>
<name>A0A4C1UQC3_EUMVA</name>
<gene>
    <name evidence="1" type="ORF">EVAR_85834_1</name>
</gene>